<gene>
    <name evidence="1" type="ORF">A2160_05780</name>
</gene>
<comment type="caution">
    <text evidence="1">The sequence shown here is derived from an EMBL/GenBank/DDBJ whole genome shotgun (WGS) entry which is preliminary data.</text>
</comment>
<accession>A0A1F5E633</accession>
<evidence type="ECO:0000313" key="2">
    <source>
        <dbReference type="Proteomes" id="UP000177006"/>
    </source>
</evidence>
<evidence type="ECO:0000313" key="1">
    <source>
        <dbReference type="EMBL" id="OGD62867.1"/>
    </source>
</evidence>
<reference evidence="1 2" key="1">
    <citation type="journal article" date="2016" name="Nat. Commun.">
        <title>Thousands of microbial genomes shed light on interconnected biogeochemical processes in an aquifer system.</title>
        <authorList>
            <person name="Anantharaman K."/>
            <person name="Brown C.T."/>
            <person name="Hug L.A."/>
            <person name="Sharon I."/>
            <person name="Castelle C.J."/>
            <person name="Probst A.J."/>
            <person name="Thomas B.C."/>
            <person name="Singh A."/>
            <person name="Wilkins M.J."/>
            <person name="Karaoz U."/>
            <person name="Brodie E.L."/>
            <person name="Williams K.H."/>
            <person name="Hubbard S.S."/>
            <person name="Banfield J.F."/>
        </authorList>
    </citation>
    <scope>NUCLEOTIDE SEQUENCE [LARGE SCALE GENOMIC DNA]</scope>
</reference>
<dbReference type="EMBL" id="MEZK01000015">
    <property type="protein sequence ID" value="OGD62867.1"/>
    <property type="molecule type" value="Genomic_DNA"/>
</dbReference>
<name>A0A1F5E633_9BACT</name>
<proteinExistence type="predicted"/>
<dbReference type="Proteomes" id="UP000177006">
    <property type="component" value="Unassembled WGS sequence"/>
</dbReference>
<protein>
    <submittedName>
        <fullName evidence="1">Uncharacterized protein</fullName>
    </submittedName>
</protein>
<sequence length="84" mass="9367">MTEETLVVAGLTLEEWQELYPGEDPDLLRQILVIHNKNMRSRSALRFIVGCELCDARLGNSHVALTAAFPPVPQALLQCVTSIY</sequence>
<dbReference type="AlphaFoldDB" id="A0A1F5E633"/>
<organism evidence="1 2">
    <name type="scientific">Candidatus Beckwithbacteria bacterium RBG_13_42_9</name>
    <dbReference type="NCBI Taxonomy" id="1797457"/>
    <lineage>
        <taxon>Bacteria</taxon>
        <taxon>Candidatus Beckwithiibacteriota</taxon>
    </lineage>
</organism>